<feature type="compositionally biased region" description="Polar residues" evidence="10">
    <location>
        <begin position="1629"/>
        <end position="1640"/>
    </location>
</feature>
<keyword evidence="8" id="KW-0393">Immunoglobulin domain</keyword>
<feature type="compositionally biased region" description="Polar residues" evidence="10">
    <location>
        <begin position="1673"/>
        <end position="1689"/>
    </location>
</feature>
<feature type="compositionally biased region" description="Basic and acidic residues" evidence="10">
    <location>
        <begin position="454"/>
        <end position="466"/>
    </location>
</feature>
<evidence type="ECO:0000259" key="11">
    <source>
        <dbReference type="PROSITE" id="PS50002"/>
    </source>
</evidence>
<dbReference type="PANTHER" id="PTHR47633">
    <property type="entry name" value="IMMUNOGLOBULIN"/>
    <property type="match status" value="1"/>
</dbReference>
<feature type="domain" description="Ig-like" evidence="14">
    <location>
        <begin position="578"/>
        <end position="704"/>
    </location>
</feature>
<feature type="domain" description="PH" evidence="12">
    <location>
        <begin position="2239"/>
        <end position="2346"/>
    </location>
</feature>
<dbReference type="InterPro" id="IPR003599">
    <property type="entry name" value="Ig_sub"/>
</dbReference>
<feature type="compositionally biased region" description="Polar residues" evidence="10">
    <location>
        <begin position="997"/>
        <end position="1016"/>
    </location>
</feature>
<dbReference type="GO" id="GO:0031672">
    <property type="term" value="C:A band"/>
    <property type="evidence" value="ECO:0007669"/>
    <property type="project" value="UniProtKB-ARBA"/>
</dbReference>
<dbReference type="SUPFAM" id="SSF48726">
    <property type="entry name" value="Immunoglobulin"/>
    <property type="match status" value="6"/>
</dbReference>
<dbReference type="InterPro" id="IPR001849">
    <property type="entry name" value="PH_domain"/>
</dbReference>
<feature type="region of interest" description="Disordered" evidence="10">
    <location>
        <begin position="991"/>
        <end position="1030"/>
    </location>
</feature>
<feature type="region of interest" description="Disordered" evidence="10">
    <location>
        <begin position="1531"/>
        <end position="1562"/>
    </location>
</feature>
<feature type="compositionally biased region" description="Acidic residues" evidence="10">
    <location>
        <begin position="1421"/>
        <end position="1434"/>
    </location>
</feature>
<dbReference type="Pfam" id="PF00621">
    <property type="entry name" value="RhoGEF"/>
    <property type="match status" value="1"/>
</dbReference>
<evidence type="ECO:0000256" key="4">
    <source>
        <dbReference type="ARBA" id="ARBA00022490"/>
    </source>
</evidence>
<feature type="compositionally biased region" description="Basic and acidic residues" evidence="10">
    <location>
        <begin position="2612"/>
        <end position="2621"/>
    </location>
</feature>
<feature type="compositionally biased region" description="Basic residues" evidence="10">
    <location>
        <begin position="1147"/>
        <end position="1157"/>
    </location>
</feature>
<dbReference type="SUPFAM" id="SSF50044">
    <property type="entry name" value="SH3-domain"/>
    <property type="match status" value="2"/>
</dbReference>
<feature type="compositionally biased region" description="Acidic residues" evidence="10">
    <location>
        <begin position="541"/>
        <end position="553"/>
    </location>
</feature>
<evidence type="ECO:0000256" key="5">
    <source>
        <dbReference type="ARBA" id="ARBA00022658"/>
    </source>
</evidence>
<evidence type="ECO:0000313" key="15">
    <source>
        <dbReference type="EnsemblMetazoa" id="XP_038047063.1"/>
    </source>
</evidence>
<dbReference type="RefSeq" id="XP_038047063.1">
    <property type="nucleotide sequence ID" value="XM_038191135.1"/>
</dbReference>
<dbReference type="FunFam" id="2.60.40.10:FF:000107">
    <property type="entry name" value="Myosin, light chain kinase a"/>
    <property type="match status" value="1"/>
</dbReference>
<feature type="region of interest" description="Disordered" evidence="10">
    <location>
        <begin position="448"/>
        <end position="501"/>
    </location>
</feature>
<dbReference type="SUPFAM" id="SSF48065">
    <property type="entry name" value="DBL homology domain (DH-domain)"/>
    <property type="match status" value="1"/>
</dbReference>
<dbReference type="OrthoDB" id="10072266at2759"/>
<keyword evidence="6" id="KW-0677">Repeat</keyword>
<dbReference type="CDD" id="cd00096">
    <property type="entry name" value="Ig"/>
    <property type="match status" value="1"/>
</dbReference>
<dbReference type="InterPro" id="IPR000219">
    <property type="entry name" value="DH_dom"/>
</dbReference>
<dbReference type="Gene3D" id="2.60.40.10">
    <property type="entry name" value="Immunoglobulins"/>
    <property type="match status" value="6"/>
</dbReference>
<dbReference type="PROSITE" id="PS50003">
    <property type="entry name" value="PH_DOMAIN"/>
    <property type="match status" value="1"/>
</dbReference>
<dbReference type="GO" id="GO:0005085">
    <property type="term" value="F:guanyl-nucleotide exchange factor activity"/>
    <property type="evidence" value="ECO:0007669"/>
    <property type="project" value="UniProtKB-KW"/>
</dbReference>
<feature type="region of interest" description="Disordered" evidence="10">
    <location>
        <begin position="1046"/>
        <end position="1164"/>
    </location>
</feature>
<dbReference type="SUPFAM" id="SSF50729">
    <property type="entry name" value="PH domain-like"/>
    <property type="match status" value="1"/>
</dbReference>
<evidence type="ECO:0000256" key="7">
    <source>
        <dbReference type="ARBA" id="ARBA00023157"/>
    </source>
</evidence>
<dbReference type="Gene3D" id="2.30.30.40">
    <property type="entry name" value="SH3 Domains"/>
    <property type="match status" value="2"/>
</dbReference>
<evidence type="ECO:0000256" key="9">
    <source>
        <dbReference type="PROSITE-ProRule" id="PRU00192"/>
    </source>
</evidence>
<dbReference type="Pfam" id="PF07679">
    <property type="entry name" value="I-set"/>
    <property type="match status" value="6"/>
</dbReference>
<dbReference type="FunFam" id="2.60.40.10:FF:000345">
    <property type="entry name" value="Muscle M-line assembly protein unc-89"/>
    <property type="match status" value="1"/>
</dbReference>
<dbReference type="EnsemblMetazoa" id="XM_038191135.1">
    <property type="protein sequence ID" value="XP_038047063.1"/>
    <property type="gene ID" value="LOC119721201"/>
</dbReference>
<dbReference type="InterPro" id="IPR003598">
    <property type="entry name" value="Ig_sub2"/>
</dbReference>
<sequence>MSPPGSIFLELGIENQSDCAIRSIDASKPCSMKVQLQPMNEYWEQTTGSGNVFERRPGFGGTTDNERTPRTGVCSTCNAPCASCKARYNMQRHSLREHSVPTKRYLSCAYVDLPSLKTYRIGIEFPTTNSAENDGSIPNESMSMTEDDKNTSDAATQTDGLPDRISNIRVDHDATTPVEFTIQINKERDPRKRSTSGSSASDIAADEAARDEGVSDGGFNVEESSGHSGSYSLSDCQDGERTRSSTITDLDQDNPGLAMDEEQTQDVFEDEDLLLSCVPAPDMIQHVESNLFDMTEGEEDHLMRMNAVFGAPPVMMSHPFSDSIMPDSFQNEHSSVEHKTPGEQINEEPQTEVFGLRDSLDITPDEFEQFMAMNAAFGGPAVIPPPKCLSNDNPAAPPQPSIQQTGNKVERSESFQTTINLTDSLDLSQEEYEQFIAMNAAFGGPAVIPPPRMASREEESPPEEVKSPVSRPLTLDLKLATKPDYDRTPSPRSPGLSRQSAVSYLRHTDTFSSMDDDSRQNSLDIISRVDLEETAFCNEPNSDEEEDSDEDDASLVASSQEDEGSLTPILGNPATFDPRVVKNPDSQSTTPTNEGKRIPKGPEFLEELFLSAPSGEGYGENAVLMRCKIHAWPPARVSWFYKDESLGDGDQAVDPDRVELTSDETQGVYTLLLKEVEGFDTGVYTCRASNEIGEATSAAELIVQESASDSEYDTARSYFTSGDEIVDHHPSETWSPRGGCDEGKAVPKRTVRITTHGATAPRFVFKPQSRVVEIGQTARLICGVRGSPKPLVSWFSEGMELKNEGRYRVFESDEPGNFVLEIREVRPTDAGTYTCTAGNIVGQVYCSTELSVEEFGEPEVDVKIVEDEMSSLPVQYLQYGPDVRNEEAVEAPPPKEEARPVIPQKLFAMEGETTKLHCSVVGHERSTVTWYKDKEALASNDHGVLSSDGDNCLLTFFKTRLDDEGEYTCCLTESPRTLLCSCVLVVKEAESEADNRNAPTSSTPVPLAPQSGTRSSSFEDETRLSNLRQTKVKHTDSLEVVNPLHFSPIFDDSDSRNAGNRSRNGVGYSENPNSSHGSGEGPALKWREKPPYASPRKHTESRKNRKSSRGSKHNPDSNQYLYLRYDSSDSDSSSDGVGRSRKEKTPSRKTKPPRKYRNSYSSDEEFDTGLERIMALSEKADACLNIVNSVLEMTSLDKEVDEALQEQIYALQPGVRESEGNVGRSDNTGDVIMDSDTDVDFIKQMAAQTVANAIAAQMMREANNLQIEPKLTDDSPRENGFAPASPATKESSEEEVGRTSKDDDQDLWGSNPEDTSPICYTTTAQVQESLPSIESETDRNDLKLNVDFSHDITPSMSPRTSLFRGPKDKIFTLDEIIDCLPETAVDENPNLSPRSASPGEETQKFTLLGRYTHSDTPYSIEDSEPTDSPLEESSPEILTPLKDTFVLEGDAMRLEVEIRGCPVPDVTWYRDGTELHQGKNLQLKFDGEDTWALIIRNIPAREAGVYTCSATNKLGSSSTSGAIAVAGLADGPDATDATDGDEEECDAQEGNPFSPTISISSPSALDDDVFVQTNSKEGLPRILLSADETVIDDVTPGQSGDEDFQELTAQLTEALHLDRNYNWADESSPDISRSNSNNSDKGAPFRLNKRNRPDSNIETIRHRKAFRKHPSRDSMTSTEPCSTGNSTSESDTEGAPKFTKPLKTTEILEGESVQFDVCVSGEPEPKVRWFHDGTELKCTDRIKCSRVENSGDSYSCRLEVSKVRTIDDGKYVCKAENSIGAKSCAAFLIVEALNANDGTGDDDRIVSRLLKEREEEQSLGESSQIEEDLLKSFTVESDYSESNGRMSVKKGDQVELLDRSSKDRWLVRHKTNAEMIGYIPCTLLKRSPSSASDKEDKKIIYTFISKQSSERRPSGGMKKRPRVVRHLSLKEGQLSELDEGKMIEDSYDLYMAVASYTPTTEQKGSISMTENQVFEVLDSNSALNWLVRGETGDIGWVPASYLTPYVSSSHNGTRRGSRNLWEEQDGPEAEEGEEGAEEVGSKWKEAMTKRGYVLKELLDTERDFVKDLKYVTTRFIPPIQHPNVPIILKGKRDDIFCNIKEIYEFHNTNFLHELEECENDANSIGRAFIKWQSTFIDLHVMYCKNKPKADTVLTPAAKAFFLQYGGGTGPGQLGLGDYLIKPVQRITKYQLLLKEIIKYTSRAKEDCQELEVALNGMIEVPKRANDLMHLNLIEGFQRDVTELGKLYRQDCFSAWSGKPKGRGKERHLFLFKDILLFTKPKKEVKGDVVGYIYKSHLMVAALNVTEDQSDERRFELSQGRLAPLTLLAKTKYVKEAWVKSLHDLIAEVPKDLREGKSSSERRFDHSPIMRKRRAVSMHLSGSSMTSLLEPGLNGNFSKSTESLISLISSPTLLSVPRSGRGSIDSMTGSVDLSGFTTLVPSVGSTYEVLEDLVADGHETREILKGDAVKLLQVCENNLFHIQTIPSNESSQGMEGYVTPGLLKKMNLAEDPPAFTERLKSCLVSTDDSAVLRCSFTGRPTPTATWSLPRHLNTDNKRIEIVNTEESSMLTLHRFTMLDAGEFACTVENSNGSVSCTAKLDVKGETLAPTDLNLDHVRDSPRARSSSPLTTHPASLDEPSMVRSSSLENLKTLDDDFEVLPGEIVRASSVSGRGMLNSSKKSGMDKIGSFRKHFRKAFSTVGMEKDKIFANLQRSQSGSSLQKSKHQQRSTTCIHCKALKDDVGEDGHALCEMCTQRAMAGSQETLMEEEEDAAVK</sequence>
<feature type="domain" description="SH3" evidence="11">
    <location>
        <begin position="1945"/>
        <end position="2007"/>
    </location>
</feature>
<feature type="compositionally biased region" description="Polar residues" evidence="10">
    <location>
        <begin position="126"/>
        <end position="144"/>
    </location>
</feature>
<dbReference type="EnsemblMetazoa" id="XM_038191134.1">
    <property type="protein sequence ID" value="XP_038047062.1"/>
    <property type="gene ID" value="LOC119721201"/>
</dbReference>
<dbReference type="Gene3D" id="1.20.900.10">
    <property type="entry name" value="Dbl homology (DH) domain"/>
    <property type="match status" value="1"/>
</dbReference>
<dbReference type="InterPro" id="IPR001331">
    <property type="entry name" value="GDS_CDC24_CS"/>
</dbReference>
<feature type="compositionally biased region" description="Polar residues" evidence="10">
    <location>
        <begin position="584"/>
        <end position="593"/>
    </location>
</feature>
<feature type="domain" description="Ig-like" evidence="14">
    <location>
        <begin position="894"/>
        <end position="979"/>
    </location>
</feature>
<dbReference type="PANTHER" id="PTHR47633:SF4">
    <property type="entry name" value="MYOPALLADIN ISOFORM X1"/>
    <property type="match status" value="1"/>
</dbReference>
<evidence type="ECO:0000313" key="16">
    <source>
        <dbReference type="Proteomes" id="UP000887568"/>
    </source>
</evidence>
<dbReference type="InterPro" id="IPR013098">
    <property type="entry name" value="Ig_I-set"/>
</dbReference>
<dbReference type="GeneID" id="119721201"/>
<dbReference type="Pfam" id="PF22697">
    <property type="entry name" value="SOS1_NGEF_PH"/>
    <property type="match status" value="1"/>
</dbReference>
<comment type="subcellular location">
    <subcellularLocation>
        <location evidence="1">Cytoplasm</location>
    </subcellularLocation>
</comment>
<dbReference type="InterPro" id="IPR001452">
    <property type="entry name" value="SH3_domain"/>
</dbReference>
<dbReference type="GO" id="GO:0060298">
    <property type="term" value="P:positive regulation of sarcomere organization"/>
    <property type="evidence" value="ECO:0007669"/>
    <property type="project" value="UniProtKB-ARBA"/>
</dbReference>
<dbReference type="InterPro" id="IPR055251">
    <property type="entry name" value="SOS1_NGEF_PH"/>
</dbReference>
<dbReference type="SMART" id="SM00325">
    <property type="entry name" value="RhoGEF"/>
    <property type="match status" value="1"/>
</dbReference>
<evidence type="ECO:0000256" key="1">
    <source>
        <dbReference type="ARBA" id="ARBA00004496"/>
    </source>
</evidence>
<dbReference type="InterPro" id="IPR035899">
    <property type="entry name" value="DBL_dom_sf"/>
</dbReference>
<feature type="region of interest" description="Disordered" evidence="10">
    <location>
        <begin position="2610"/>
        <end position="2642"/>
    </location>
</feature>
<evidence type="ECO:0000259" key="14">
    <source>
        <dbReference type="PROSITE" id="PS50835"/>
    </source>
</evidence>
<keyword evidence="7" id="KW-1015">Disulfide bond</keyword>
<protein>
    <submittedName>
        <fullName evidence="15">Uncharacterized protein</fullName>
    </submittedName>
</protein>
<feature type="domain" description="SH3" evidence="11">
    <location>
        <begin position="1828"/>
        <end position="1889"/>
    </location>
</feature>
<proteinExistence type="inferred from homology"/>
<evidence type="ECO:0000259" key="13">
    <source>
        <dbReference type="PROSITE" id="PS50010"/>
    </source>
</evidence>
<dbReference type="InterPro" id="IPR007110">
    <property type="entry name" value="Ig-like_dom"/>
</dbReference>
<feature type="compositionally biased region" description="Acidic residues" evidence="10">
    <location>
        <begin position="1536"/>
        <end position="1547"/>
    </location>
</feature>
<dbReference type="CDD" id="cd00160">
    <property type="entry name" value="RhoGEF"/>
    <property type="match status" value="1"/>
</dbReference>
<evidence type="ECO:0000256" key="8">
    <source>
        <dbReference type="ARBA" id="ARBA00023319"/>
    </source>
</evidence>
<dbReference type="SMART" id="SM00326">
    <property type="entry name" value="SH3"/>
    <property type="match status" value="2"/>
</dbReference>
<keyword evidence="5" id="KW-0344">Guanine-nucleotide releasing factor</keyword>
<feature type="domain" description="Ig-like" evidence="14">
    <location>
        <begin position="1696"/>
        <end position="1778"/>
    </location>
</feature>
<feature type="region of interest" description="Disordered" evidence="10">
    <location>
        <begin position="2007"/>
        <end position="2041"/>
    </location>
</feature>
<comment type="similarity">
    <text evidence="2">Belongs to the protein kinase superfamily. CAMK Ser/Thr protein kinase family.</text>
</comment>
<feature type="compositionally biased region" description="Basic residues" evidence="10">
    <location>
        <begin position="1661"/>
        <end position="1670"/>
    </location>
</feature>
<evidence type="ECO:0000256" key="2">
    <source>
        <dbReference type="ARBA" id="ARBA00006692"/>
    </source>
</evidence>
<dbReference type="PROSITE" id="PS50835">
    <property type="entry name" value="IG_LIKE"/>
    <property type="match status" value="6"/>
</dbReference>
<feature type="domain" description="Ig-like" evidence="14">
    <location>
        <begin position="2512"/>
        <end position="2600"/>
    </location>
</feature>
<dbReference type="FunFam" id="2.60.40.10:FF:000425">
    <property type="entry name" value="Myosin light chain kinase"/>
    <property type="match status" value="2"/>
</dbReference>
<dbReference type="RefSeq" id="XP_038047062.1">
    <property type="nucleotide sequence ID" value="XM_038191134.1"/>
</dbReference>
<accession>A0A913Z5H9</accession>
<feature type="region of interest" description="Disordered" evidence="10">
    <location>
        <begin position="1268"/>
        <end position="1318"/>
    </location>
</feature>
<dbReference type="InterPro" id="IPR036028">
    <property type="entry name" value="SH3-like_dom_sf"/>
</dbReference>
<feature type="region of interest" description="Disordered" evidence="10">
    <location>
        <begin position="1626"/>
        <end position="1699"/>
    </location>
</feature>
<dbReference type="Gene3D" id="2.30.29.30">
    <property type="entry name" value="Pleckstrin-homology domain (PH domain)/Phosphotyrosine-binding domain (PTB)"/>
    <property type="match status" value="1"/>
</dbReference>
<feature type="compositionally biased region" description="Basic residues" evidence="10">
    <location>
        <begin position="1103"/>
        <end position="1112"/>
    </location>
</feature>
<reference evidence="15" key="1">
    <citation type="submission" date="2022-11" db="UniProtKB">
        <authorList>
            <consortium name="EnsemblMetazoa"/>
        </authorList>
    </citation>
    <scope>IDENTIFICATION</scope>
</reference>
<dbReference type="InterPro" id="IPR011993">
    <property type="entry name" value="PH-like_dom_sf"/>
</dbReference>
<feature type="compositionally biased region" description="Acidic residues" evidence="10">
    <location>
        <begin position="2022"/>
        <end position="2037"/>
    </location>
</feature>
<dbReference type="GO" id="GO:0035556">
    <property type="term" value="P:intracellular signal transduction"/>
    <property type="evidence" value="ECO:0007669"/>
    <property type="project" value="InterPro"/>
</dbReference>
<dbReference type="PROSITE" id="PS50002">
    <property type="entry name" value="SH3"/>
    <property type="match status" value="2"/>
</dbReference>
<evidence type="ECO:0000259" key="12">
    <source>
        <dbReference type="PROSITE" id="PS50003"/>
    </source>
</evidence>
<dbReference type="PROSITE" id="PS00741">
    <property type="entry name" value="DH_1"/>
    <property type="match status" value="1"/>
</dbReference>
<feature type="compositionally biased region" description="Polar residues" evidence="10">
    <location>
        <begin position="2622"/>
        <end position="2632"/>
    </location>
</feature>
<dbReference type="Proteomes" id="UP000887568">
    <property type="component" value="Unplaced"/>
</dbReference>
<feature type="region of interest" description="Disordered" evidence="10">
    <location>
        <begin position="538"/>
        <end position="600"/>
    </location>
</feature>
<keyword evidence="4" id="KW-0963">Cytoplasm</keyword>
<feature type="region of interest" description="Disordered" evidence="10">
    <location>
        <begin position="1415"/>
        <end position="1435"/>
    </location>
</feature>
<feature type="region of interest" description="Disordered" evidence="10">
    <location>
        <begin position="126"/>
        <end position="257"/>
    </location>
</feature>
<feature type="domain" description="Ig-like" evidence="14">
    <location>
        <begin position="761"/>
        <end position="853"/>
    </location>
</feature>
<dbReference type="InterPro" id="IPR013783">
    <property type="entry name" value="Ig-like_fold"/>
</dbReference>
<dbReference type="SMART" id="SM00233">
    <property type="entry name" value="PH"/>
    <property type="match status" value="1"/>
</dbReference>
<dbReference type="SMART" id="SM00409">
    <property type="entry name" value="IG"/>
    <property type="match status" value="6"/>
</dbReference>
<name>A0A913Z5H9_PATMI</name>
<feature type="region of interest" description="Disordered" evidence="10">
    <location>
        <begin position="384"/>
        <end position="414"/>
    </location>
</feature>
<feature type="domain" description="Ig-like" evidence="14">
    <location>
        <begin position="1435"/>
        <end position="1524"/>
    </location>
</feature>
<dbReference type="SMART" id="SM00408">
    <property type="entry name" value="IGc2"/>
    <property type="match status" value="6"/>
</dbReference>
<feature type="domain" description="DH" evidence="13">
    <location>
        <begin position="2049"/>
        <end position="2227"/>
    </location>
</feature>
<evidence type="ECO:0000256" key="10">
    <source>
        <dbReference type="SAM" id="MobiDB-lite"/>
    </source>
</evidence>
<dbReference type="PROSITE" id="PS50010">
    <property type="entry name" value="DH_2"/>
    <property type="match status" value="1"/>
</dbReference>
<feature type="compositionally biased region" description="Basic and acidic residues" evidence="10">
    <location>
        <begin position="479"/>
        <end position="489"/>
    </location>
</feature>
<dbReference type="GO" id="GO:0045989">
    <property type="term" value="P:positive regulation of striated muscle contraction"/>
    <property type="evidence" value="ECO:0007669"/>
    <property type="project" value="UniProtKB-ARBA"/>
</dbReference>
<organism evidence="15 16">
    <name type="scientific">Patiria miniata</name>
    <name type="common">Bat star</name>
    <name type="synonym">Asterina miniata</name>
    <dbReference type="NCBI Taxonomy" id="46514"/>
    <lineage>
        <taxon>Eukaryota</taxon>
        <taxon>Metazoa</taxon>
        <taxon>Echinodermata</taxon>
        <taxon>Eleutherozoa</taxon>
        <taxon>Asterozoa</taxon>
        <taxon>Asteroidea</taxon>
        <taxon>Valvatacea</taxon>
        <taxon>Valvatida</taxon>
        <taxon>Asterinidae</taxon>
        <taxon>Patiria</taxon>
    </lineage>
</organism>
<dbReference type="InterPro" id="IPR036179">
    <property type="entry name" value="Ig-like_dom_sf"/>
</dbReference>
<keyword evidence="3 9" id="KW-0728">SH3 domain</keyword>
<evidence type="ECO:0000256" key="3">
    <source>
        <dbReference type="ARBA" id="ARBA00022443"/>
    </source>
</evidence>
<keyword evidence="16" id="KW-1185">Reference proteome</keyword>
<evidence type="ECO:0000256" key="6">
    <source>
        <dbReference type="ARBA" id="ARBA00022737"/>
    </source>
</evidence>